<dbReference type="RefSeq" id="WP_160735718.1">
    <property type="nucleotide sequence ID" value="NZ_WTYT01000002.1"/>
</dbReference>
<dbReference type="InterPro" id="IPR058533">
    <property type="entry name" value="Cation_efflux_TM"/>
</dbReference>
<keyword evidence="4 10" id="KW-0812">Transmembrane</keyword>
<dbReference type="PANTHER" id="PTHR11562">
    <property type="entry name" value="CATION EFFLUX PROTEIN/ ZINC TRANSPORTER"/>
    <property type="match status" value="1"/>
</dbReference>
<organism evidence="13 14">
    <name type="scientific">Altericroceibacterium endophyticum</name>
    <dbReference type="NCBI Taxonomy" id="1808508"/>
    <lineage>
        <taxon>Bacteria</taxon>
        <taxon>Pseudomonadati</taxon>
        <taxon>Pseudomonadota</taxon>
        <taxon>Alphaproteobacteria</taxon>
        <taxon>Sphingomonadales</taxon>
        <taxon>Erythrobacteraceae</taxon>
        <taxon>Altericroceibacterium</taxon>
    </lineage>
</organism>
<feature type="region of interest" description="Disordered" evidence="9">
    <location>
        <begin position="307"/>
        <end position="330"/>
    </location>
</feature>
<keyword evidence="6 10" id="KW-1133">Transmembrane helix</keyword>
<sequence length="330" mass="35512">MSTHHTHGGHGSHSHGEENLSDRQLIFAVAINVLLTFAQIVGGIVSGSLALIADALHNFSDAASLGLAWFARRIGRRPADRMMTFGYAQGEVVAALINLTTLLIVGFYLLVEAINRFADPQPIEGWTVIGVAGVALVIDLLTAFITYRGAKDSINMKAAFLHNVSDAMASVGVIVAGVLILLYDLYVSDLIITVIIAGYVIWQGMTLLPRTIRLLMGAVPDDLEFDQIVAALRSTEGVKDVHHLHIWSLSEHVQSLEAHVVPQEGSLEEFEKLKAKLRAMLIAQHGIGHATFEACLAADCDNQLVSDHAAPDDGEHHNDQGRGAPGAEES</sequence>
<evidence type="ECO:0000256" key="5">
    <source>
        <dbReference type="ARBA" id="ARBA00022906"/>
    </source>
</evidence>
<dbReference type="InterPro" id="IPR002524">
    <property type="entry name" value="Cation_efflux"/>
</dbReference>
<dbReference type="GO" id="GO:0005886">
    <property type="term" value="C:plasma membrane"/>
    <property type="evidence" value="ECO:0007669"/>
    <property type="project" value="TreeGrafter"/>
</dbReference>
<evidence type="ECO:0000256" key="10">
    <source>
        <dbReference type="SAM" id="Phobius"/>
    </source>
</evidence>
<keyword evidence="5" id="KW-0864">Zinc transport</keyword>
<feature type="transmembrane region" description="Helical" evidence="10">
    <location>
        <begin position="123"/>
        <end position="147"/>
    </location>
</feature>
<dbReference type="NCBIfam" id="TIGR01297">
    <property type="entry name" value="CDF"/>
    <property type="match status" value="1"/>
</dbReference>
<protein>
    <submittedName>
        <fullName evidence="13">Cation diffusion facilitator family transporter</fullName>
    </submittedName>
</protein>
<feature type="transmembrane region" description="Helical" evidence="10">
    <location>
        <begin position="92"/>
        <end position="111"/>
    </location>
</feature>
<evidence type="ECO:0000259" key="11">
    <source>
        <dbReference type="Pfam" id="PF01545"/>
    </source>
</evidence>
<accession>A0A6I4T5W5</accession>
<dbReference type="Gene3D" id="1.20.1510.10">
    <property type="entry name" value="Cation efflux protein transmembrane domain"/>
    <property type="match status" value="1"/>
</dbReference>
<dbReference type="InterPro" id="IPR027469">
    <property type="entry name" value="Cation_efflux_TMD_sf"/>
</dbReference>
<feature type="domain" description="Cation efflux protein cytoplasmic" evidence="12">
    <location>
        <begin position="220"/>
        <end position="291"/>
    </location>
</feature>
<keyword evidence="7" id="KW-0406">Ion transport</keyword>
<evidence type="ECO:0000256" key="8">
    <source>
        <dbReference type="ARBA" id="ARBA00023136"/>
    </source>
</evidence>
<keyword evidence="3" id="KW-0813">Transport</keyword>
<evidence type="ECO:0000256" key="4">
    <source>
        <dbReference type="ARBA" id="ARBA00022692"/>
    </source>
</evidence>
<dbReference type="Proteomes" id="UP000438476">
    <property type="component" value="Unassembled WGS sequence"/>
</dbReference>
<evidence type="ECO:0000256" key="2">
    <source>
        <dbReference type="ARBA" id="ARBA00008873"/>
    </source>
</evidence>
<feature type="transmembrane region" description="Helical" evidence="10">
    <location>
        <begin position="159"/>
        <end position="183"/>
    </location>
</feature>
<evidence type="ECO:0000256" key="6">
    <source>
        <dbReference type="ARBA" id="ARBA00022989"/>
    </source>
</evidence>
<evidence type="ECO:0000256" key="3">
    <source>
        <dbReference type="ARBA" id="ARBA00022448"/>
    </source>
</evidence>
<keyword evidence="14" id="KW-1185">Reference proteome</keyword>
<dbReference type="InterPro" id="IPR036837">
    <property type="entry name" value="Cation_efflux_CTD_sf"/>
</dbReference>
<evidence type="ECO:0000256" key="9">
    <source>
        <dbReference type="SAM" id="MobiDB-lite"/>
    </source>
</evidence>
<evidence type="ECO:0000256" key="1">
    <source>
        <dbReference type="ARBA" id="ARBA00004141"/>
    </source>
</evidence>
<dbReference type="Pfam" id="PF01545">
    <property type="entry name" value="Cation_efflux"/>
    <property type="match status" value="1"/>
</dbReference>
<reference evidence="13 14" key="1">
    <citation type="submission" date="2019-12" db="EMBL/GenBank/DDBJ databases">
        <title>Genomic-based taxomic classification of the family Erythrobacteraceae.</title>
        <authorList>
            <person name="Xu L."/>
        </authorList>
    </citation>
    <scope>NUCLEOTIDE SEQUENCE [LARGE SCALE GENOMIC DNA]</scope>
    <source>
        <strain evidence="13 14">LMG 29518</strain>
    </source>
</reference>
<evidence type="ECO:0000313" key="13">
    <source>
        <dbReference type="EMBL" id="MXO65310.1"/>
    </source>
</evidence>
<evidence type="ECO:0000259" key="12">
    <source>
        <dbReference type="Pfam" id="PF16916"/>
    </source>
</evidence>
<dbReference type="EMBL" id="WTYT01000002">
    <property type="protein sequence ID" value="MXO65310.1"/>
    <property type="molecule type" value="Genomic_DNA"/>
</dbReference>
<evidence type="ECO:0000256" key="7">
    <source>
        <dbReference type="ARBA" id="ARBA00023065"/>
    </source>
</evidence>
<feature type="transmembrane region" description="Helical" evidence="10">
    <location>
        <begin position="189"/>
        <end position="208"/>
    </location>
</feature>
<feature type="domain" description="Cation efflux protein transmembrane" evidence="11">
    <location>
        <begin position="25"/>
        <end position="216"/>
    </location>
</feature>
<dbReference type="Pfam" id="PF16916">
    <property type="entry name" value="ZT_dimer"/>
    <property type="match status" value="1"/>
</dbReference>
<proteinExistence type="inferred from homology"/>
<dbReference type="SUPFAM" id="SSF160240">
    <property type="entry name" value="Cation efflux protein cytoplasmic domain-like"/>
    <property type="match status" value="1"/>
</dbReference>
<dbReference type="PANTHER" id="PTHR11562:SF17">
    <property type="entry name" value="RE54080P-RELATED"/>
    <property type="match status" value="1"/>
</dbReference>
<dbReference type="InterPro" id="IPR027470">
    <property type="entry name" value="Cation_efflux_CTD"/>
</dbReference>
<dbReference type="GO" id="GO:0005385">
    <property type="term" value="F:zinc ion transmembrane transporter activity"/>
    <property type="evidence" value="ECO:0007669"/>
    <property type="project" value="TreeGrafter"/>
</dbReference>
<name>A0A6I4T5W5_9SPHN</name>
<comment type="similarity">
    <text evidence="2">Belongs to the cation diffusion facilitator (CDF) transporter (TC 2.A.4) family. SLC30A subfamily.</text>
</comment>
<dbReference type="SUPFAM" id="SSF161111">
    <property type="entry name" value="Cation efflux protein transmembrane domain-like"/>
    <property type="match status" value="1"/>
</dbReference>
<comment type="caution">
    <text evidence="13">The sequence shown here is derived from an EMBL/GenBank/DDBJ whole genome shotgun (WGS) entry which is preliminary data.</text>
</comment>
<gene>
    <name evidence="13" type="ORF">GRI91_06050</name>
</gene>
<dbReference type="AlphaFoldDB" id="A0A6I4T5W5"/>
<dbReference type="OrthoDB" id="9809646at2"/>
<keyword evidence="5" id="KW-0862">Zinc</keyword>
<feature type="transmembrane region" description="Helical" evidence="10">
    <location>
        <begin position="25"/>
        <end position="45"/>
    </location>
</feature>
<comment type="subcellular location">
    <subcellularLocation>
        <location evidence="1">Membrane</location>
        <topology evidence="1">Multi-pass membrane protein</topology>
    </subcellularLocation>
</comment>
<feature type="compositionally biased region" description="Basic and acidic residues" evidence="9">
    <location>
        <begin position="309"/>
        <end position="320"/>
    </location>
</feature>
<evidence type="ECO:0000313" key="14">
    <source>
        <dbReference type="Proteomes" id="UP000438476"/>
    </source>
</evidence>
<feature type="transmembrane region" description="Helical" evidence="10">
    <location>
        <begin position="51"/>
        <end position="71"/>
    </location>
</feature>
<dbReference type="InterPro" id="IPR050681">
    <property type="entry name" value="CDF/SLC30A"/>
</dbReference>
<keyword evidence="8 10" id="KW-0472">Membrane</keyword>